<dbReference type="RefSeq" id="WP_189358848.1">
    <property type="nucleotide sequence ID" value="NZ_BMYU01000012.1"/>
</dbReference>
<feature type="transmembrane region" description="Helical" evidence="1">
    <location>
        <begin position="110"/>
        <end position="132"/>
    </location>
</feature>
<gene>
    <name evidence="2" type="ORF">GCM10010946_34950</name>
</gene>
<protein>
    <submittedName>
        <fullName evidence="2">Uncharacterized protein</fullName>
    </submittedName>
</protein>
<keyword evidence="1" id="KW-0472">Membrane</keyword>
<keyword evidence="1" id="KW-0812">Transmembrane</keyword>
<comment type="caution">
    <text evidence="2">The sequence shown here is derived from an EMBL/GenBank/DDBJ whole genome shotgun (WGS) entry which is preliminary data.</text>
</comment>
<accession>A0ABQ2Y259</accession>
<sequence>MWKEYLEGLLEWKRIIREAFTDKFFLLWFLPLMLMSLLLVAILFDLLSYDHVFKGAHLASQSCRNLNDKEAFIMLMNMLITVLSGLVTIGELMRFAENKKNGLPVQLGSFLTSAIIGITSLLSLLIFSRYFCH</sequence>
<dbReference type="EMBL" id="BMYU01000012">
    <property type="protein sequence ID" value="GGX53372.1"/>
    <property type="molecule type" value="Genomic_DNA"/>
</dbReference>
<evidence type="ECO:0000313" key="3">
    <source>
        <dbReference type="Proteomes" id="UP000653343"/>
    </source>
</evidence>
<organism evidence="2 3">
    <name type="scientific">Undibacterium squillarum</name>
    <dbReference type="NCBI Taxonomy" id="1131567"/>
    <lineage>
        <taxon>Bacteria</taxon>
        <taxon>Pseudomonadati</taxon>
        <taxon>Pseudomonadota</taxon>
        <taxon>Betaproteobacteria</taxon>
        <taxon>Burkholderiales</taxon>
        <taxon>Oxalobacteraceae</taxon>
        <taxon>Undibacterium</taxon>
    </lineage>
</organism>
<feature type="transmembrane region" description="Helical" evidence="1">
    <location>
        <begin position="25"/>
        <end position="49"/>
    </location>
</feature>
<proteinExistence type="predicted"/>
<feature type="transmembrane region" description="Helical" evidence="1">
    <location>
        <begin position="70"/>
        <end position="90"/>
    </location>
</feature>
<name>A0ABQ2Y259_9BURK</name>
<keyword evidence="1" id="KW-1133">Transmembrane helix</keyword>
<keyword evidence="3" id="KW-1185">Reference proteome</keyword>
<dbReference type="Proteomes" id="UP000653343">
    <property type="component" value="Unassembled WGS sequence"/>
</dbReference>
<reference evidence="3" key="1">
    <citation type="journal article" date="2019" name="Int. J. Syst. Evol. Microbiol.">
        <title>The Global Catalogue of Microorganisms (GCM) 10K type strain sequencing project: providing services to taxonomists for standard genome sequencing and annotation.</title>
        <authorList>
            <consortium name="The Broad Institute Genomics Platform"/>
            <consortium name="The Broad Institute Genome Sequencing Center for Infectious Disease"/>
            <person name="Wu L."/>
            <person name="Ma J."/>
        </authorList>
    </citation>
    <scope>NUCLEOTIDE SEQUENCE [LARGE SCALE GENOMIC DNA]</scope>
    <source>
        <strain evidence="3">KCTC 23917</strain>
    </source>
</reference>
<evidence type="ECO:0000313" key="2">
    <source>
        <dbReference type="EMBL" id="GGX53372.1"/>
    </source>
</evidence>
<evidence type="ECO:0000256" key="1">
    <source>
        <dbReference type="SAM" id="Phobius"/>
    </source>
</evidence>